<dbReference type="InterPro" id="IPR051934">
    <property type="entry name" value="Phage_Tail_Fiber_Structural"/>
</dbReference>
<dbReference type="InterPro" id="IPR005068">
    <property type="entry name" value="Phage_lambda_Stf-r2"/>
</dbReference>
<dbReference type="Proteomes" id="UP000222366">
    <property type="component" value="Unassembled WGS sequence"/>
</dbReference>
<sequence length="365" mass="39452">MQDKKPDAKTLEDNVSVPTMEDVRRAIREAIEEHIASRDHPYATLEDKGFVTLSNEVESESEITVATSKAVKIAYDLANKANTSDKDYVPTSRKINGKELSSDISLNASDVGAYSTGETDKHINDAKALANAAQIAANNANNNANGRVPSSRTVNGKPLSGDITLNAADVGAYSRDEADKHINDAKALANAAQIAANNANNNANARLSKDQNGADIPNKVEFVKNLGLAVQDSGESSLPVGVPIPWPTTTPPTGWLICNGNYFDKSRYPKLALAYPSGRLPDLRGEFIRGLDSGRNVDPGRWILSWQNFSIQRHSHNIEINDSGSASFYVGRGNWKRQGSVNTGEFGGSETRPRNIAFLYIVRAA</sequence>
<evidence type="ECO:0000259" key="3">
    <source>
        <dbReference type="Pfam" id="PF07484"/>
    </source>
</evidence>
<keyword evidence="5" id="KW-1185">Reference proteome</keyword>
<name>A0A2D0KB32_9GAMM</name>
<feature type="domain" description="Phage tail collar" evidence="3">
    <location>
        <begin position="241"/>
        <end position="288"/>
    </location>
</feature>
<dbReference type="EMBL" id="NJAJ01000054">
    <property type="protein sequence ID" value="PHM60679.1"/>
    <property type="molecule type" value="Genomic_DNA"/>
</dbReference>
<dbReference type="InterPro" id="IPR011083">
    <property type="entry name" value="Phage_tail_collar_dom"/>
</dbReference>
<dbReference type="Pfam" id="PF07484">
    <property type="entry name" value="Collar"/>
    <property type="match status" value="1"/>
</dbReference>
<dbReference type="SUPFAM" id="SSF88874">
    <property type="entry name" value="Receptor-binding domain of short tail fibre protein gp12"/>
    <property type="match status" value="1"/>
</dbReference>
<proteinExistence type="predicted"/>
<comment type="subcellular location">
    <subcellularLocation>
        <location evidence="1">Virion</location>
    </subcellularLocation>
</comment>
<dbReference type="AlphaFoldDB" id="A0A2D0KB32"/>
<dbReference type="GO" id="GO:0019062">
    <property type="term" value="P:virion attachment to host cell"/>
    <property type="evidence" value="ECO:0007669"/>
    <property type="project" value="InterPro"/>
</dbReference>
<dbReference type="Pfam" id="PF03406">
    <property type="entry name" value="Phage_fiber_2"/>
    <property type="match status" value="1"/>
</dbReference>
<evidence type="ECO:0000256" key="1">
    <source>
        <dbReference type="ARBA" id="ARBA00004328"/>
    </source>
</evidence>
<dbReference type="GO" id="GO:0046718">
    <property type="term" value="P:symbiont entry into host cell"/>
    <property type="evidence" value="ECO:0007669"/>
    <property type="project" value="InterPro"/>
</dbReference>
<dbReference type="Gene3D" id="3.90.1340.10">
    <property type="entry name" value="Phage tail collar domain"/>
    <property type="match status" value="1"/>
</dbReference>
<protein>
    <submittedName>
        <fullName evidence="4">Tail protein</fullName>
    </submittedName>
</protein>
<accession>A0A2D0KB32</accession>
<gene>
    <name evidence="4" type="ORF">Xsto_03743</name>
</gene>
<reference evidence="4 5" key="1">
    <citation type="journal article" date="2017" name="Nat. Microbiol.">
        <title>Natural product diversity associated with the nematode symbionts Photorhabdus and Xenorhabdus.</title>
        <authorList>
            <person name="Tobias N.J."/>
            <person name="Wolff H."/>
            <person name="Djahanschiri B."/>
            <person name="Grundmann F."/>
            <person name="Kronenwerth M."/>
            <person name="Shi Y.M."/>
            <person name="Simonyi S."/>
            <person name="Grun P."/>
            <person name="Shapiro-Ilan D."/>
            <person name="Pidot S.J."/>
            <person name="Stinear T.P."/>
            <person name="Ebersberger I."/>
            <person name="Bode H.B."/>
        </authorList>
    </citation>
    <scope>NUCLEOTIDE SEQUENCE [LARGE SCALE GENOMIC DNA]</scope>
    <source>
        <strain evidence="4 5">DSM 17904</strain>
    </source>
</reference>
<dbReference type="PANTHER" id="PTHR35191:SF1">
    <property type="entry name" value="PROPHAGE SIDE TAIL FIBER PROTEIN HOMOLOG STFQ-RELATED"/>
    <property type="match status" value="1"/>
</dbReference>
<evidence type="ECO:0000256" key="2">
    <source>
        <dbReference type="ARBA" id="ARBA00022581"/>
    </source>
</evidence>
<comment type="caution">
    <text evidence="4">The sequence shown here is derived from an EMBL/GenBank/DDBJ whole genome shotgun (WGS) entry which is preliminary data.</text>
</comment>
<dbReference type="InterPro" id="IPR037053">
    <property type="entry name" value="Phage_tail_collar_dom_sf"/>
</dbReference>
<dbReference type="RefSeq" id="WP_169926690.1">
    <property type="nucleotide sequence ID" value="NZ_CAWNRH010000131.1"/>
</dbReference>
<keyword evidence="2" id="KW-0945">Host-virus interaction</keyword>
<dbReference type="PANTHER" id="PTHR35191">
    <property type="entry name" value="PROPHAGE SIDE TAIL FIBER PROTEIN HOMOLOG STFQ-RELATED"/>
    <property type="match status" value="1"/>
</dbReference>
<evidence type="ECO:0000313" key="5">
    <source>
        <dbReference type="Proteomes" id="UP000222366"/>
    </source>
</evidence>
<organism evidence="4 5">
    <name type="scientific">Xenorhabdus stockiae</name>
    <dbReference type="NCBI Taxonomy" id="351614"/>
    <lineage>
        <taxon>Bacteria</taxon>
        <taxon>Pseudomonadati</taxon>
        <taxon>Pseudomonadota</taxon>
        <taxon>Gammaproteobacteria</taxon>
        <taxon>Enterobacterales</taxon>
        <taxon>Morganellaceae</taxon>
        <taxon>Xenorhabdus</taxon>
    </lineage>
</organism>
<evidence type="ECO:0000313" key="4">
    <source>
        <dbReference type="EMBL" id="PHM60679.1"/>
    </source>
</evidence>